<sequence length="96" mass="10616">MTTTYPVTLLPVDGDPEAAWNAVKADEDTFVRPDDGRPFAVTSYLIDAGGREEAELRVLTWIDHSYEDDLRGAKATGVREVAAGRWLVSLQVFGEF</sequence>
<dbReference type="RefSeq" id="WP_381738527.1">
    <property type="nucleotide sequence ID" value="NZ_JBHSDP010000011.1"/>
</dbReference>
<name>A0ABV8TCG9_9ACTN</name>
<dbReference type="EMBL" id="JBHSDP010000011">
    <property type="protein sequence ID" value="MFC4328342.1"/>
    <property type="molecule type" value="Genomic_DNA"/>
</dbReference>
<evidence type="ECO:0000313" key="2">
    <source>
        <dbReference type="Proteomes" id="UP001595824"/>
    </source>
</evidence>
<proteinExistence type="predicted"/>
<organism evidence="1 2">
    <name type="scientific">Streptomyces andamanensis</name>
    <dbReference type="NCBI Taxonomy" id="1565035"/>
    <lineage>
        <taxon>Bacteria</taxon>
        <taxon>Bacillati</taxon>
        <taxon>Actinomycetota</taxon>
        <taxon>Actinomycetes</taxon>
        <taxon>Kitasatosporales</taxon>
        <taxon>Streptomycetaceae</taxon>
        <taxon>Streptomyces</taxon>
    </lineage>
</organism>
<comment type="caution">
    <text evidence="1">The sequence shown here is derived from an EMBL/GenBank/DDBJ whole genome shotgun (WGS) entry which is preliminary data.</text>
</comment>
<gene>
    <name evidence="1" type="ORF">ACFPC0_10940</name>
</gene>
<protein>
    <submittedName>
        <fullName evidence="1">Uncharacterized protein</fullName>
    </submittedName>
</protein>
<evidence type="ECO:0000313" key="1">
    <source>
        <dbReference type="EMBL" id="MFC4328342.1"/>
    </source>
</evidence>
<dbReference type="Proteomes" id="UP001595824">
    <property type="component" value="Unassembled WGS sequence"/>
</dbReference>
<accession>A0ABV8TCG9</accession>
<keyword evidence="2" id="KW-1185">Reference proteome</keyword>
<reference evidence="2" key="1">
    <citation type="journal article" date="2019" name="Int. J. Syst. Evol. Microbiol.">
        <title>The Global Catalogue of Microorganisms (GCM) 10K type strain sequencing project: providing services to taxonomists for standard genome sequencing and annotation.</title>
        <authorList>
            <consortium name="The Broad Institute Genomics Platform"/>
            <consortium name="The Broad Institute Genome Sequencing Center for Infectious Disease"/>
            <person name="Wu L."/>
            <person name="Ma J."/>
        </authorList>
    </citation>
    <scope>NUCLEOTIDE SEQUENCE [LARGE SCALE GENOMIC DNA]</scope>
    <source>
        <strain evidence="2">PCU 347</strain>
    </source>
</reference>